<evidence type="ECO:0000313" key="1">
    <source>
        <dbReference type="EMBL" id="SDZ18053.1"/>
    </source>
</evidence>
<protein>
    <submittedName>
        <fullName evidence="1">Uncharacterized protein</fullName>
    </submittedName>
</protein>
<organism evidence="1 2">
    <name type="scientific">Rhodonellum ikkaensis</name>
    <dbReference type="NCBI Taxonomy" id="336829"/>
    <lineage>
        <taxon>Bacteria</taxon>
        <taxon>Pseudomonadati</taxon>
        <taxon>Bacteroidota</taxon>
        <taxon>Cytophagia</taxon>
        <taxon>Cytophagales</taxon>
        <taxon>Cytophagaceae</taxon>
        <taxon>Rhodonellum</taxon>
    </lineage>
</organism>
<dbReference type="Proteomes" id="UP000199663">
    <property type="component" value="Unassembled WGS sequence"/>
</dbReference>
<accession>A0A1H3QXS3</accession>
<dbReference type="PROSITE" id="PS51257">
    <property type="entry name" value="PROKAR_LIPOPROTEIN"/>
    <property type="match status" value="1"/>
</dbReference>
<dbReference type="RefSeq" id="WP_019597666.1">
    <property type="nucleotide sequence ID" value="NZ_FNQC01000007.1"/>
</dbReference>
<evidence type="ECO:0000313" key="2">
    <source>
        <dbReference type="Proteomes" id="UP000199663"/>
    </source>
</evidence>
<keyword evidence="2" id="KW-1185">Reference proteome</keyword>
<comment type="caution">
    <text evidence="1">The sequence shown here is derived from an EMBL/GenBank/DDBJ whole genome shotgun (WGS) entry which is preliminary data.</text>
</comment>
<sequence>MKNEFFSPFSILFLALFLVLISCQEKTPLEDNQSYSLFAGEDGGEIIIDKFTRGDTPVWLGAMDDIRRLELLLKDLDSVSHTRIGYFGEPILDKTTEELLAFFELKPEASNNRYQFLESENLRLITRENRVMGMVFKQPEKVTIDGVFLSNLDILAFKKAYPKSYAMRNYHGDEYRINFSDSVPEVYDFAILKISKMDKKLQLRWVDGEIIDAKLVWYD</sequence>
<name>A0A1H3QXS3_9BACT</name>
<proteinExistence type="predicted"/>
<reference evidence="1 2" key="1">
    <citation type="submission" date="2016-10" db="EMBL/GenBank/DDBJ databases">
        <authorList>
            <person name="Varghese N."/>
            <person name="Submissions S."/>
        </authorList>
    </citation>
    <scope>NUCLEOTIDE SEQUENCE [LARGE SCALE GENOMIC DNA]</scope>
    <source>
        <strain evidence="1 2">DSM 17997</strain>
    </source>
</reference>
<dbReference type="EMBL" id="FNQC01000007">
    <property type="protein sequence ID" value="SDZ18053.1"/>
    <property type="molecule type" value="Genomic_DNA"/>
</dbReference>
<gene>
    <name evidence="1" type="ORF">SAMN05444412_10761</name>
</gene>